<accession>A0AA40EBB9</accession>
<feature type="domain" description="DUF7791" evidence="1">
    <location>
        <begin position="159"/>
        <end position="220"/>
    </location>
</feature>
<dbReference type="PANTHER" id="PTHR10039:SF5">
    <property type="entry name" value="NACHT DOMAIN-CONTAINING PROTEIN"/>
    <property type="match status" value="1"/>
</dbReference>
<name>A0AA40EBB9_9PEZI</name>
<dbReference type="Proteomes" id="UP001172102">
    <property type="component" value="Unassembled WGS sequence"/>
</dbReference>
<evidence type="ECO:0000259" key="1">
    <source>
        <dbReference type="Pfam" id="PF25053"/>
    </source>
</evidence>
<evidence type="ECO:0000313" key="3">
    <source>
        <dbReference type="Proteomes" id="UP001172102"/>
    </source>
</evidence>
<comment type="caution">
    <text evidence="2">The sequence shown here is derived from an EMBL/GenBank/DDBJ whole genome shotgun (WGS) entry which is preliminary data.</text>
</comment>
<evidence type="ECO:0000313" key="2">
    <source>
        <dbReference type="EMBL" id="KAK0731992.1"/>
    </source>
</evidence>
<dbReference type="AlphaFoldDB" id="A0AA40EBB9"/>
<sequence>MWKEVLGDHRGLVDVGLPSQVEMMHAFSFIGRNQDTIGGRFCILIDSLDEVAGDYMDGIAFINDSPGLRLQDLNHGDISAYVNETIGKHGYMSDILRSSTECESMIQDIIDKASSSVFLWVVLACRSLLSGFANHDDMSELRRRVDELLPELEELFQQLSHQAQFNLCTELEGRLRSRCGGLLEASRDTTGQMPCLSSTRCRFHNPRCINFRVAFMHRTVFRVPQRALYLGTRLSQPPTEI</sequence>
<dbReference type="PANTHER" id="PTHR10039">
    <property type="entry name" value="AMELOGENIN"/>
    <property type="match status" value="1"/>
</dbReference>
<gene>
    <name evidence="2" type="ORF">B0H67DRAFT_640305</name>
</gene>
<organism evidence="2 3">
    <name type="scientific">Lasiosphaeris hirsuta</name>
    <dbReference type="NCBI Taxonomy" id="260670"/>
    <lineage>
        <taxon>Eukaryota</taxon>
        <taxon>Fungi</taxon>
        <taxon>Dikarya</taxon>
        <taxon>Ascomycota</taxon>
        <taxon>Pezizomycotina</taxon>
        <taxon>Sordariomycetes</taxon>
        <taxon>Sordariomycetidae</taxon>
        <taxon>Sordariales</taxon>
        <taxon>Lasiosphaeriaceae</taxon>
        <taxon>Lasiosphaeris</taxon>
    </lineage>
</organism>
<reference evidence="2" key="1">
    <citation type="submission" date="2023-06" db="EMBL/GenBank/DDBJ databases">
        <title>Genome-scale phylogeny and comparative genomics of the fungal order Sordariales.</title>
        <authorList>
            <consortium name="Lawrence Berkeley National Laboratory"/>
            <person name="Hensen N."/>
            <person name="Bonometti L."/>
            <person name="Westerberg I."/>
            <person name="Brannstrom I.O."/>
            <person name="Guillou S."/>
            <person name="Cros-Aarteil S."/>
            <person name="Calhoun S."/>
            <person name="Haridas S."/>
            <person name="Kuo A."/>
            <person name="Mondo S."/>
            <person name="Pangilinan J."/>
            <person name="Riley R."/>
            <person name="Labutti K."/>
            <person name="Andreopoulos B."/>
            <person name="Lipzen A."/>
            <person name="Chen C."/>
            <person name="Yanf M."/>
            <person name="Daum C."/>
            <person name="Ng V."/>
            <person name="Clum A."/>
            <person name="Steindorff A."/>
            <person name="Ohm R."/>
            <person name="Martin F."/>
            <person name="Silar P."/>
            <person name="Natvig D."/>
            <person name="Lalanne C."/>
            <person name="Gautier V."/>
            <person name="Ament-Velasquez S.L."/>
            <person name="Kruys A."/>
            <person name="Hutchinson M.I."/>
            <person name="Powell A.J."/>
            <person name="Barry K."/>
            <person name="Miller A.N."/>
            <person name="Grigoriev I.V."/>
            <person name="Debuchy R."/>
            <person name="Gladieux P."/>
            <person name="Thoren M.H."/>
            <person name="Johannesson H."/>
        </authorList>
    </citation>
    <scope>NUCLEOTIDE SEQUENCE</scope>
    <source>
        <strain evidence="2">SMH4607-1</strain>
    </source>
</reference>
<dbReference type="Pfam" id="PF25053">
    <property type="entry name" value="DUF7791"/>
    <property type="match status" value="1"/>
</dbReference>
<dbReference type="EMBL" id="JAUKUA010000001">
    <property type="protein sequence ID" value="KAK0731992.1"/>
    <property type="molecule type" value="Genomic_DNA"/>
</dbReference>
<keyword evidence="3" id="KW-1185">Reference proteome</keyword>
<dbReference type="InterPro" id="IPR056693">
    <property type="entry name" value="DUF7791"/>
</dbReference>
<protein>
    <recommendedName>
        <fullName evidence="1">DUF7791 domain-containing protein</fullName>
    </recommendedName>
</protein>
<proteinExistence type="predicted"/>